<evidence type="ECO:0000256" key="1">
    <source>
        <dbReference type="SAM" id="MobiDB-lite"/>
    </source>
</evidence>
<organism evidence="2 3">
    <name type="scientific">Prorocentrum cordatum</name>
    <dbReference type="NCBI Taxonomy" id="2364126"/>
    <lineage>
        <taxon>Eukaryota</taxon>
        <taxon>Sar</taxon>
        <taxon>Alveolata</taxon>
        <taxon>Dinophyceae</taxon>
        <taxon>Prorocentrales</taxon>
        <taxon>Prorocentraceae</taxon>
        <taxon>Prorocentrum</taxon>
    </lineage>
</organism>
<gene>
    <name evidence="2" type="ORF">PCOR1329_LOCUS620</name>
</gene>
<keyword evidence="3" id="KW-1185">Reference proteome</keyword>
<evidence type="ECO:0000313" key="3">
    <source>
        <dbReference type="Proteomes" id="UP001189429"/>
    </source>
</evidence>
<reference evidence="2" key="1">
    <citation type="submission" date="2023-10" db="EMBL/GenBank/DDBJ databases">
        <authorList>
            <person name="Chen Y."/>
            <person name="Shah S."/>
            <person name="Dougan E. K."/>
            <person name="Thang M."/>
            <person name="Chan C."/>
        </authorList>
    </citation>
    <scope>NUCLEOTIDE SEQUENCE [LARGE SCALE GENOMIC DNA]</scope>
</reference>
<feature type="compositionally biased region" description="Low complexity" evidence="1">
    <location>
        <begin position="192"/>
        <end position="203"/>
    </location>
</feature>
<feature type="compositionally biased region" description="Polar residues" evidence="1">
    <location>
        <begin position="68"/>
        <end position="87"/>
    </location>
</feature>
<proteinExistence type="predicted"/>
<comment type="caution">
    <text evidence="2">The sequence shown here is derived from an EMBL/GenBank/DDBJ whole genome shotgun (WGS) entry which is preliminary data.</text>
</comment>
<protein>
    <submittedName>
        <fullName evidence="2">Uncharacterized protein</fullName>
    </submittedName>
</protein>
<accession>A0ABN9P9W8</accession>
<name>A0ABN9P9W8_9DINO</name>
<feature type="region of interest" description="Disordered" evidence="1">
    <location>
        <begin position="185"/>
        <end position="265"/>
    </location>
</feature>
<dbReference type="Proteomes" id="UP001189429">
    <property type="component" value="Unassembled WGS sequence"/>
</dbReference>
<sequence>MAARLPLSALPRHGRRGSASQRCFPQLFARVALRQSGLWCVALWGALGGQLGRACSRGQHRPPIAHSSPIQASVPQPAQTRRASQPGASRLGDVLAVDSGPLPPPFISQRPDMCLTVLCPDTPGFPSRGPIASATCLPSIPGHRPPLCWPAPRRVLYTVRSSLADGGWGALACEDGPWRTGHGGLWKPRRPGAPGAPTTGRPGDIAATARSQRPAVAGEPGPTARGRRCRAARSGRQAPRARGSLVPGATPCAWPASSTPPPGARRARRVSVLLVPAGSARRGRARNLFYGRAEMEANSTRAAEGLQQLSPSSNGSSRGWRCVRRPFVTRRACPTSAVATFGQPVLWGNRSHSFRAASGVTGRGR</sequence>
<dbReference type="EMBL" id="CAUYUJ010000135">
    <property type="protein sequence ID" value="CAK0788898.1"/>
    <property type="molecule type" value="Genomic_DNA"/>
</dbReference>
<feature type="non-terminal residue" evidence="2">
    <location>
        <position position="365"/>
    </location>
</feature>
<feature type="region of interest" description="Disordered" evidence="1">
    <location>
        <begin position="55"/>
        <end position="88"/>
    </location>
</feature>
<evidence type="ECO:0000313" key="2">
    <source>
        <dbReference type="EMBL" id="CAK0788898.1"/>
    </source>
</evidence>